<dbReference type="EMBL" id="CATOUU010000508">
    <property type="protein sequence ID" value="CAI9932107.1"/>
    <property type="molecule type" value="Genomic_DNA"/>
</dbReference>
<proteinExistence type="predicted"/>
<gene>
    <name evidence="1" type="ORF">HINF_LOCUS19752</name>
    <name evidence="2" type="ORF">HINF_LOCUS72847</name>
</gene>
<dbReference type="Proteomes" id="UP001642409">
    <property type="component" value="Unassembled WGS sequence"/>
</dbReference>
<dbReference type="EMBL" id="CAXDID020000585">
    <property type="protein sequence ID" value="CAL6104577.1"/>
    <property type="molecule type" value="Genomic_DNA"/>
</dbReference>
<sequence length="298" mass="33687">MGSPKNQRGLTFRGCVCTITVRAKRHGAPRAIESATSSSSKTHDSGSQNVLMLQCWTQLSQESSQSQRQLRFCVFIPKTSKQRIAILLLGSSPSFASPTIYLQLQEKLDEEQVFRVMISERNATLTLHSRRKLEGGFYETCRTRFYSPSTWKSLPAQFEIPRLVLRAGLKAMQFVSGPRPKENTIASVVRTPPSRQASFRVQRTQINGGAGPHYVFQTQTGERVAPCKWYAYAPESYIPLQQFWEPADAHWPPFQVRVLSDSGLVAKAKTQRGLMERLYAQRIPATTLFVEHFGCIEK</sequence>
<organism evidence="1">
    <name type="scientific">Hexamita inflata</name>
    <dbReference type="NCBI Taxonomy" id="28002"/>
    <lineage>
        <taxon>Eukaryota</taxon>
        <taxon>Metamonada</taxon>
        <taxon>Diplomonadida</taxon>
        <taxon>Hexamitidae</taxon>
        <taxon>Hexamitinae</taxon>
        <taxon>Hexamita</taxon>
    </lineage>
</organism>
<reference evidence="1" key="1">
    <citation type="submission" date="2023-06" db="EMBL/GenBank/DDBJ databases">
        <authorList>
            <person name="Kurt Z."/>
        </authorList>
    </citation>
    <scope>NUCLEOTIDE SEQUENCE</scope>
</reference>
<evidence type="ECO:0000313" key="1">
    <source>
        <dbReference type="EMBL" id="CAI9932107.1"/>
    </source>
</evidence>
<comment type="caution">
    <text evidence="1">The sequence shown here is derived from an EMBL/GenBank/DDBJ whole genome shotgun (WGS) entry which is preliminary data.</text>
</comment>
<keyword evidence="3" id="KW-1185">Reference proteome</keyword>
<protein>
    <submittedName>
        <fullName evidence="2">Hypothetical_protein</fullName>
    </submittedName>
</protein>
<name>A0AA86P4I6_9EUKA</name>
<evidence type="ECO:0000313" key="2">
    <source>
        <dbReference type="EMBL" id="CAL6104577.1"/>
    </source>
</evidence>
<dbReference type="AlphaFoldDB" id="A0AA86P4I6"/>
<evidence type="ECO:0000313" key="3">
    <source>
        <dbReference type="Proteomes" id="UP001642409"/>
    </source>
</evidence>
<accession>A0AA86P4I6</accession>
<reference evidence="2 3" key="2">
    <citation type="submission" date="2024-07" db="EMBL/GenBank/DDBJ databases">
        <authorList>
            <person name="Akdeniz Z."/>
        </authorList>
    </citation>
    <scope>NUCLEOTIDE SEQUENCE [LARGE SCALE GENOMIC DNA]</scope>
</reference>